<dbReference type="InterPro" id="IPR029033">
    <property type="entry name" value="His_PPase_superfam"/>
</dbReference>
<gene>
    <name evidence="2" type="ORF">JR347_11720</name>
</gene>
<evidence type="ECO:0000313" key="2">
    <source>
        <dbReference type="EMBL" id="QSE96277.1"/>
    </source>
</evidence>
<dbReference type="SUPFAM" id="SSF53254">
    <property type="entry name" value="Phosphoglycerate mutase-like"/>
    <property type="match status" value="1"/>
</dbReference>
<organism evidence="2 3">
    <name type="scientific">Fulvivirga lutea</name>
    <dbReference type="NCBI Taxonomy" id="2810512"/>
    <lineage>
        <taxon>Bacteria</taxon>
        <taxon>Pseudomonadati</taxon>
        <taxon>Bacteroidota</taxon>
        <taxon>Cytophagia</taxon>
        <taxon>Cytophagales</taxon>
        <taxon>Fulvivirgaceae</taxon>
        <taxon>Fulvivirga</taxon>
    </lineage>
</organism>
<dbReference type="PANTHER" id="PTHR47623:SF1">
    <property type="entry name" value="OS09G0287300 PROTEIN"/>
    <property type="match status" value="1"/>
</dbReference>
<keyword evidence="3" id="KW-1185">Reference proteome</keyword>
<dbReference type="InterPro" id="IPR013078">
    <property type="entry name" value="His_Pase_superF_clade-1"/>
</dbReference>
<dbReference type="PANTHER" id="PTHR47623">
    <property type="entry name" value="OS09G0287300 PROTEIN"/>
    <property type="match status" value="1"/>
</dbReference>
<dbReference type="EMBL" id="CP070608">
    <property type="protein sequence ID" value="QSE96277.1"/>
    <property type="molecule type" value="Genomic_DNA"/>
</dbReference>
<dbReference type="RefSeq" id="WP_205720794.1">
    <property type="nucleotide sequence ID" value="NZ_CP070608.1"/>
</dbReference>
<dbReference type="Pfam" id="PF00300">
    <property type="entry name" value="His_Phos_1"/>
    <property type="match status" value="1"/>
</dbReference>
<dbReference type="Gene3D" id="3.40.50.1240">
    <property type="entry name" value="Phosphoglycerate mutase-like"/>
    <property type="match status" value="1"/>
</dbReference>
<evidence type="ECO:0000313" key="3">
    <source>
        <dbReference type="Proteomes" id="UP000662783"/>
    </source>
</evidence>
<name>A0A974WFQ1_9BACT</name>
<proteinExistence type="predicted"/>
<dbReference type="AlphaFoldDB" id="A0A974WFQ1"/>
<dbReference type="KEGG" id="fuv:JR347_11720"/>
<dbReference type="Proteomes" id="UP000662783">
    <property type="component" value="Chromosome"/>
</dbReference>
<accession>A0A974WFQ1</accession>
<feature type="binding site" evidence="1">
    <location>
        <position position="59"/>
    </location>
    <ligand>
        <name>substrate</name>
    </ligand>
</feature>
<evidence type="ECO:0000256" key="1">
    <source>
        <dbReference type="PIRSR" id="PIRSR613078-2"/>
    </source>
</evidence>
<sequence>MSKNLYLLRHAKASEKLADQKDFDRTLDSQGLQNATRMGINLLNKKVQFDIIIASPAVRALSTASLVAEQIKYDTNRIHQNEDIYEASTRSLLQVVNQLKNEWDTVLLVGHNPSVTYLAEYLSKSEIGDITTCGLAHIKFKNLQWNEVSEGTGELKSYEYPDLLNF</sequence>
<reference evidence="2" key="1">
    <citation type="submission" date="2021-02" db="EMBL/GenBank/DDBJ databases">
        <title>Fulvivirga sp. S481 isolated from sea water.</title>
        <authorList>
            <person name="Bae S.S."/>
            <person name="Baek K."/>
        </authorList>
    </citation>
    <scope>NUCLEOTIDE SEQUENCE</scope>
    <source>
        <strain evidence="2">S481</strain>
    </source>
</reference>
<dbReference type="CDD" id="cd07067">
    <property type="entry name" value="HP_PGM_like"/>
    <property type="match status" value="1"/>
</dbReference>
<protein>
    <submittedName>
        <fullName evidence="2">Histidine phosphatase family protein</fullName>
    </submittedName>
</protein>